<protein>
    <recommendedName>
        <fullName evidence="4">TIGR02206 family membrane protein</fullName>
    </recommendedName>
</protein>
<evidence type="ECO:0000313" key="2">
    <source>
        <dbReference type="EMBL" id="QPI47880.1"/>
    </source>
</evidence>
<keyword evidence="1" id="KW-1133">Transmembrane helix</keyword>
<accession>A0AA48W7P7</accession>
<dbReference type="EMBL" id="CP065053">
    <property type="protein sequence ID" value="QPI47880.1"/>
    <property type="molecule type" value="Genomic_DNA"/>
</dbReference>
<organism evidence="2 3">
    <name type="scientific">Massilia antarctica</name>
    <dbReference type="NCBI Taxonomy" id="2765360"/>
    <lineage>
        <taxon>Bacteria</taxon>
        <taxon>Pseudomonadati</taxon>
        <taxon>Pseudomonadota</taxon>
        <taxon>Betaproteobacteria</taxon>
        <taxon>Burkholderiales</taxon>
        <taxon>Oxalobacteraceae</taxon>
        <taxon>Telluria group</taxon>
        <taxon>Massilia</taxon>
    </lineage>
</organism>
<dbReference type="RefSeq" id="WP_206087535.1">
    <property type="nucleotide sequence ID" value="NZ_CP065053.1"/>
</dbReference>
<feature type="transmembrane region" description="Helical" evidence="1">
    <location>
        <begin position="103"/>
        <end position="123"/>
    </location>
</feature>
<keyword evidence="3" id="KW-1185">Reference proteome</keyword>
<feature type="transmembrane region" description="Helical" evidence="1">
    <location>
        <begin position="143"/>
        <end position="165"/>
    </location>
</feature>
<proteinExistence type="predicted"/>
<keyword evidence="1" id="KW-0472">Membrane</keyword>
<reference evidence="2 3" key="1">
    <citation type="submission" date="2020-11" db="EMBL/GenBank/DDBJ databases">
        <authorList>
            <person name="Sun Q."/>
        </authorList>
    </citation>
    <scope>NUCLEOTIDE SEQUENCE [LARGE SCALE GENOMIC DNA]</scope>
    <source>
        <strain evidence="2 3">P8398</strain>
    </source>
</reference>
<evidence type="ECO:0008006" key="4">
    <source>
        <dbReference type="Google" id="ProtNLM"/>
    </source>
</evidence>
<gene>
    <name evidence="2" type="ORF">IV454_20190</name>
</gene>
<feature type="transmembrane region" description="Helical" evidence="1">
    <location>
        <begin position="78"/>
        <end position="96"/>
    </location>
</feature>
<evidence type="ECO:0000256" key="1">
    <source>
        <dbReference type="SAM" id="Phobius"/>
    </source>
</evidence>
<evidence type="ECO:0000313" key="3">
    <source>
        <dbReference type="Proteomes" id="UP000662888"/>
    </source>
</evidence>
<sequence>MKRAGGIFLLLLLAVLAVQKTQEGLAPELLWMCHVTNAMLTLGLIADFAPLIVTGFLCQAAIALPAYVLHVATSGHTSIASFLLHLSAPVLGAMAWRGERMPVAIPWAVLATYQLLIALSQAFTPESLNVNLAFRPWDPLVTFIPWGWPVRALNLVLMLAQLYAARWLWNRYLAKTVS</sequence>
<name>A0AA48W7P7_9BURK</name>
<keyword evidence="1" id="KW-0812">Transmembrane</keyword>
<dbReference type="Proteomes" id="UP000662888">
    <property type="component" value="Chromosome"/>
</dbReference>
<feature type="transmembrane region" description="Helical" evidence="1">
    <location>
        <begin position="51"/>
        <end position="72"/>
    </location>
</feature>